<organism evidence="2 3">
    <name type="scientific">Sphaerisporangium siamense</name>
    <dbReference type="NCBI Taxonomy" id="795645"/>
    <lineage>
        <taxon>Bacteria</taxon>
        <taxon>Bacillati</taxon>
        <taxon>Actinomycetota</taxon>
        <taxon>Actinomycetes</taxon>
        <taxon>Streptosporangiales</taxon>
        <taxon>Streptosporangiaceae</taxon>
        <taxon>Sphaerisporangium</taxon>
    </lineage>
</organism>
<comment type="caution">
    <text evidence="2">The sequence shown here is derived from an EMBL/GenBank/DDBJ whole genome shotgun (WGS) entry which is preliminary data.</text>
</comment>
<proteinExistence type="predicted"/>
<accession>A0A7W7DAP0</accession>
<dbReference type="EMBL" id="JACHND010000001">
    <property type="protein sequence ID" value="MBB4703350.1"/>
    <property type="molecule type" value="Genomic_DNA"/>
</dbReference>
<protein>
    <submittedName>
        <fullName evidence="2">Tetratricopeptide (TPR) repeat protein</fullName>
    </submittedName>
</protein>
<evidence type="ECO:0000256" key="1">
    <source>
        <dbReference type="SAM" id="MobiDB-lite"/>
    </source>
</evidence>
<dbReference type="AlphaFoldDB" id="A0A7W7DAP0"/>
<keyword evidence="3" id="KW-1185">Reference proteome</keyword>
<gene>
    <name evidence="2" type="ORF">BJ982_004894</name>
</gene>
<dbReference type="Gene3D" id="1.25.40.10">
    <property type="entry name" value="Tetratricopeptide repeat domain"/>
    <property type="match status" value="1"/>
</dbReference>
<feature type="compositionally biased region" description="Acidic residues" evidence="1">
    <location>
        <begin position="291"/>
        <end position="301"/>
    </location>
</feature>
<dbReference type="RefSeq" id="WP_184883720.1">
    <property type="nucleotide sequence ID" value="NZ_BOOV01000029.1"/>
</dbReference>
<feature type="compositionally biased region" description="Acidic residues" evidence="1">
    <location>
        <begin position="312"/>
        <end position="321"/>
    </location>
</feature>
<name>A0A7W7DAP0_9ACTN</name>
<dbReference type="Proteomes" id="UP000542210">
    <property type="component" value="Unassembled WGS sequence"/>
</dbReference>
<dbReference type="SUPFAM" id="SSF48452">
    <property type="entry name" value="TPR-like"/>
    <property type="match status" value="1"/>
</dbReference>
<evidence type="ECO:0000313" key="2">
    <source>
        <dbReference type="EMBL" id="MBB4703350.1"/>
    </source>
</evidence>
<evidence type="ECO:0000313" key="3">
    <source>
        <dbReference type="Proteomes" id="UP000542210"/>
    </source>
</evidence>
<sequence>MEHAPIPELAADITPDELDKEIRDELRSLPNDLADKIASHLVAAERALGDDDPGLAYEHAKVARRFAARIGVVREAVGLAAYRAGQYAEALSDLRAARRLTGSDAFLPIMADCERGLGRPERALDLVRSPEAERLDREARIELAIVESGARRDLGQHDAAVITLQRLPELRVQESRPWSARLTFAYADALAQAGHTEAATDWFERAMTFDEDGETDAAERYAELTGAVIEDVEELDDEDLDELDFADFGDLGETGDEGERVVDDADADAAAGDLDDAEDVDADEDVDDDLQETGVVDEDASDVTPRPGAEAADADPGEADDASAVAVRDAGERASEAGPPSGMDVAGDVLSPEPGDSSVGGALGPSGDKPDDVPGDRTAGAAGASPAVKAETKISGLEPGMAPAFIEPDFGDVDPGDPDDGLDERDIPAADEQGKRKA</sequence>
<reference evidence="2 3" key="1">
    <citation type="submission" date="2020-08" db="EMBL/GenBank/DDBJ databases">
        <title>Sequencing the genomes of 1000 actinobacteria strains.</title>
        <authorList>
            <person name="Klenk H.-P."/>
        </authorList>
    </citation>
    <scope>NUCLEOTIDE SEQUENCE [LARGE SCALE GENOMIC DNA]</scope>
    <source>
        <strain evidence="2 3">DSM 45784</strain>
    </source>
</reference>
<feature type="region of interest" description="Disordered" evidence="1">
    <location>
        <begin position="291"/>
        <end position="438"/>
    </location>
</feature>
<feature type="compositionally biased region" description="Acidic residues" evidence="1">
    <location>
        <begin position="409"/>
        <end position="423"/>
    </location>
</feature>
<dbReference type="InterPro" id="IPR011990">
    <property type="entry name" value="TPR-like_helical_dom_sf"/>
</dbReference>
<feature type="compositionally biased region" description="Basic and acidic residues" evidence="1">
    <location>
        <begin position="424"/>
        <end position="438"/>
    </location>
</feature>